<feature type="non-terminal residue" evidence="2">
    <location>
        <position position="143"/>
    </location>
</feature>
<evidence type="ECO:0000256" key="1">
    <source>
        <dbReference type="SAM" id="MobiDB-lite"/>
    </source>
</evidence>
<feature type="compositionally biased region" description="Basic and acidic residues" evidence="1">
    <location>
        <begin position="1"/>
        <end position="11"/>
    </location>
</feature>
<name>A0A1B6IUK4_9HEMI</name>
<evidence type="ECO:0000313" key="2">
    <source>
        <dbReference type="EMBL" id="JAS90615.1"/>
    </source>
</evidence>
<protein>
    <submittedName>
        <fullName evidence="2">Uncharacterized protein</fullName>
    </submittedName>
</protein>
<dbReference type="EMBL" id="GECU01017091">
    <property type="protein sequence ID" value="JAS90615.1"/>
    <property type="molecule type" value="Transcribed_RNA"/>
</dbReference>
<gene>
    <name evidence="2" type="ORF">g.1336</name>
</gene>
<feature type="non-terminal residue" evidence="2">
    <location>
        <position position="1"/>
    </location>
</feature>
<dbReference type="AlphaFoldDB" id="A0A1B6IUK4"/>
<sequence>SERHASSRQDGELDDPISRPQAHPVLQNAECTASSHEPANSRPDYCQLPSELESYLKAHSLKLLQISDVDEWKKKLRTVSASLFSSDGSDYKHMVAMQCKYSDHPFIEMSLLSALLERPVKDPVDGFDYSEYFERSVNAFEAV</sequence>
<feature type="region of interest" description="Disordered" evidence="1">
    <location>
        <begin position="1"/>
        <end position="44"/>
    </location>
</feature>
<feature type="compositionally biased region" description="Polar residues" evidence="1">
    <location>
        <begin position="29"/>
        <end position="38"/>
    </location>
</feature>
<accession>A0A1B6IUK4</accession>
<proteinExistence type="predicted"/>
<reference evidence="2" key="1">
    <citation type="submission" date="2015-11" db="EMBL/GenBank/DDBJ databases">
        <title>De novo transcriptome assembly of four potential Pierce s Disease insect vectors from Arizona vineyards.</title>
        <authorList>
            <person name="Tassone E.E."/>
        </authorList>
    </citation>
    <scope>NUCLEOTIDE SEQUENCE</scope>
</reference>
<organism evidence="2">
    <name type="scientific">Homalodisca liturata</name>
    <dbReference type="NCBI Taxonomy" id="320908"/>
    <lineage>
        <taxon>Eukaryota</taxon>
        <taxon>Metazoa</taxon>
        <taxon>Ecdysozoa</taxon>
        <taxon>Arthropoda</taxon>
        <taxon>Hexapoda</taxon>
        <taxon>Insecta</taxon>
        <taxon>Pterygota</taxon>
        <taxon>Neoptera</taxon>
        <taxon>Paraneoptera</taxon>
        <taxon>Hemiptera</taxon>
        <taxon>Auchenorrhyncha</taxon>
        <taxon>Membracoidea</taxon>
        <taxon>Cicadellidae</taxon>
        <taxon>Cicadellinae</taxon>
        <taxon>Proconiini</taxon>
        <taxon>Homalodisca</taxon>
    </lineage>
</organism>